<protein>
    <submittedName>
        <fullName evidence="1">Uncharacterized protein</fullName>
    </submittedName>
</protein>
<dbReference type="EMBL" id="DF973181">
    <property type="protein sequence ID" value="GAU18249.1"/>
    <property type="molecule type" value="Genomic_DNA"/>
</dbReference>
<organism evidence="1 2">
    <name type="scientific">Trifolium subterraneum</name>
    <name type="common">Subterranean clover</name>
    <dbReference type="NCBI Taxonomy" id="3900"/>
    <lineage>
        <taxon>Eukaryota</taxon>
        <taxon>Viridiplantae</taxon>
        <taxon>Streptophyta</taxon>
        <taxon>Embryophyta</taxon>
        <taxon>Tracheophyta</taxon>
        <taxon>Spermatophyta</taxon>
        <taxon>Magnoliopsida</taxon>
        <taxon>eudicotyledons</taxon>
        <taxon>Gunneridae</taxon>
        <taxon>Pentapetalae</taxon>
        <taxon>rosids</taxon>
        <taxon>fabids</taxon>
        <taxon>Fabales</taxon>
        <taxon>Fabaceae</taxon>
        <taxon>Papilionoideae</taxon>
        <taxon>50 kb inversion clade</taxon>
        <taxon>NPAAA clade</taxon>
        <taxon>Hologalegina</taxon>
        <taxon>IRL clade</taxon>
        <taxon>Trifolieae</taxon>
        <taxon>Trifolium</taxon>
    </lineage>
</organism>
<sequence length="59" mass="6513">MDGAAVMLIGLLGFGDVLPYILVVEGLGSALDRTYVVKSGRRGLVWSERPSFTWKEEKK</sequence>
<name>A0A2Z6LKF0_TRISU</name>
<reference evidence="2" key="1">
    <citation type="journal article" date="2017" name="Front. Plant Sci.">
        <title>Climate Clever Clovers: New Paradigm to Reduce the Environmental Footprint of Ruminants by Breeding Low Methanogenic Forages Utilizing Haplotype Variation.</title>
        <authorList>
            <person name="Kaur P."/>
            <person name="Appels R."/>
            <person name="Bayer P.E."/>
            <person name="Keeble-Gagnere G."/>
            <person name="Wang J."/>
            <person name="Hirakawa H."/>
            <person name="Shirasawa K."/>
            <person name="Vercoe P."/>
            <person name="Stefanova K."/>
            <person name="Durmic Z."/>
            <person name="Nichols P."/>
            <person name="Revell C."/>
            <person name="Isobe S.N."/>
            <person name="Edwards D."/>
            <person name="Erskine W."/>
        </authorList>
    </citation>
    <scope>NUCLEOTIDE SEQUENCE [LARGE SCALE GENOMIC DNA]</scope>
    <source>
        <strain evidence="2">cv. Daliak</strain>
    </source>
</reference>
<dbReference type="AlphaFoldDB" id="A0A2Z6LKF0"/>
<evidence type="ECO:0000313" key="1">
    <source>
        <dbReference type="EMBL" id="GAU18249.1"/>
    </source>
</evidence>
<proteinExistence type="predicted"/>
<gene>
    <name evidence="1" type="ORF">TSUD_175910</name>
</gene>
<keyword evidence="2" id="KW-1185">Reference proteome</keyword>
<accession>A0A2Z6LKF0</accession>
<dbReference type="Proteomes" id="UP000242715">
    <property type="component" value="Unassembled WGS sequence"/>
</dbReference>
<evidence type="ECO:0000313" key="2">
    <source>
        <dbReference type="Proteomes" id="UP000242715"/>
    </source>
</evidence>